<dbReference type="EMBL" id="JACCAA010000001">
    <property type="protein sequence ID" value="NYG58710.1"/>
    <property type="molecule type" value="Genomic_DNA"/>
</dbReference>
<comment type="caution">
    <text evidence="3">The sequence shown here is derived from an EMBL/GenBank/DDBJ whole genome shotgun (WGS) entry which is preliminary data.</text>
</comment>
<evidence type="ECO:0000313" key="3">
    <source>
        <dbReference type="EMBL" id="NYG58710.1"/>
    </source>
</evidence>
<dbReference type="Gene3D" id="3.40.1550.10">
    <property type="entry name" value="CheC-like"/>
    <property type="match status" value="1"/>
</dbReference>
<keyword evidence="1" id="KW-0145">Chemotaxis</keyword>
<organism evidence="3 4">
    <name type="scientific">Nocardioides daedukensis</name>
    <dbReference type="NCBI Taxonomy" id="634462"/>
    <lineage>
        <taxon>Bacteria</taxon>
        <taxon>Bacillati</taxon>
        <taxon>Actinomycetota</taxon>
        <taxon>Actinomycetes</taxon>
        <taxon>Propionibacteriales</taxon>
        <taxon>Nocardioidaceae</taxon>
        <taxon>Nocardioides</taxon>
    </lineage>
</organism>
<dbReference type="InterPro" id="IPR028051">
    <property type="entry name" value="CheX-like_dom"/>
</dbReference>
<protein>
    <submittedName>
        <fullName evidence="3">Chemotaxis protein CheX</fullName>
    </submittedName>
</protein>
<keyword evidence="4" id="KW-1185">Reference proteome</keyword>
<dbReference type="AlphaFoldDB" id="A0A7Y9UVS4"/>
<dbReference type="GO" id="GO:0006935">
    <property type="term" value="P:chemotaxis"/>
    <property type="evidence" value="ECO:0007669"/>
    <property type="project" value="UniProtKB-KW"/>
</dbReference>
<dbReference type="Proteomes" id="UP000540656">
    <property type="component" value="Unassembled WGS sequence"/>
</dbReference>
<dbReference type="RefSeq" id="WP_179501845.1">
    <property type="nucleotide sequence ID" value="NZ_JACCAA010000001.1"/>
</dbReference>
<evidence type="ECO:0000256" key="1">
    <source>
        <dbReference type="ARBA" id="ARBA00022500"/>
    </source>
</evidence>
<reference evidence="3 4" key="1">
    <citation type="submission" date="2020-07" db="EMBL/GenBank/DDBJ databases">
        <title>Sequencing the genomes of 1000 actinobacteria strains.</title>
        <authorList>
            <person name="Klenk H.-P."/>
        </authorList>
    </citation>
    <scope>NUCLEOTIDE SEQUENCE [LARGE SCALE GENOMIC DNA]</scope>
    <source>
        <strain evidence="3 4">DSM 23819</strain>
    </source>
</reference>
<proteinExistence type="predicted"/>
<dbReference type="SUPFAM" id="SSF103039">
    <property type="entry name" value="CheC-like"/>
    <property type="match status" value="1"/>
</dbReference>
<gene>
    <name evidence="3" type="ORF">BJ980_001633</name>
</gene>
<name>A0A7Y9UVS4_9ACTN</name>
<dbReference type="InterPro" id="IPR028976">
    <property type="entry name" value="CheC-like_sf"/>
</dbReference>
<dbReference type="Pfam" id="PF13690">
    <property type="entry name" value="CheX"/>
    <property type="match status" value="1"/>
</dbReference>
<evidence type="ECO:0000259" key="2">
    <source>
        <dbReference type="Pfam" id="PF13690"/>
    </source>
</evidence>
<accession>A0A7Y9UVS4</accession>
<sequence>MHPTTHPAIHVAPGAGDVMAMVNEVWSTFVDAAPLFPTSPIEADRSRSAQVRVTGAWSGMVTLEVSEVAARAVTRHMLAMSEITPEDVTDAIGELVNMIGGNVKSLMPEPSILSLPMVAAGHIAVPSEATEVTRLDLLWHDEPLILRIHSLENDTRSTP</sequence>
<evidence type="ECO:0000313" key="4">
    <source>
        <dbReference type="Proteomes" id="UP000540656"/>
    </source>
</evidence>
<feature type="domain" description="Chemotaxis phosphatase CheX-like" evidence="2">
    <location>
        <begin position="48"/>
        <end position="121"/>
    </location>
</feature>